<dbReference type="Gene3D" id="2.30.30.40">
    <property type="entry name" value="SH3 Domains"/>
    <property type="match status" value="2"/>
</dbReference>
<feature type="domain" description="SH3b" evidence="3">
    <location>
        <begin position="45"/>
        <end position="108"/>
    </location>
</feature>
<evidence type="ECO:0000256" key="2">
    <source>
        <dbReference type="SAM" id="SignalP"/>
    </source>
</evidence>
<feature type="chain" id="PRO_5012617680" evidence="2">
    <location>
        <begin position="23"/>
        <end position="435"/>
    </location>
</feature>
<feature type="compositionally biased region" description="Acidic residues" evidence="1">
    <location>
        <begin position="186"/>
        <end position="243"/>
    </location>
</feature>
<gene>
    <name evidence="4" type="ORF">STSP2_00196</name>
</gene>
<reference evidence="5" key="1">
    <citation type="submission" date="2017-02" db="EMBL/GenBank/DDBJ databases">
        <title>Comparative genomics and description of representatives of a novel lineage of planctomycetes thriving in anoxic sediments.</title>
        <authorList>
            <person name="Spring S."/>
            <person name="Bunk B."/>
            <person name="Sproer C."/>
        </authorList>
    </citation>
    <scope>NUCLEOTIDE SEQUENCE [LARGE SCALE GENOMIC DNA]</scope>
    <source>
        <strain evidence="5">ST-NAGAB-D1</strain>
    </source>
</reference>
<evidence type="ECO:0000259" key="3">
    <source>
        <dbReference type="SMART" id="SM00287"/>
    </source>
</evidence>
<dbReference type="RefSeq" id="WP_205847954.1">
    <property type="nucleotide sequence ID" value="NZ_CP019791.1"/>
</dbReference>
<protein>
    <submittedName>
        <fullName evidence="4">SH3 domain protein</fullName>
    </submittedName>
</protein>
<evidence type="ECO:0000313" key="4">
    <source>
        <dbReference type="EMBL" id="AQT67056.1"/>
    </source>
</evidence>
<dbReference type="Proteomes" id="UP000189674">
    <property type="component" value="Chromosome"/>
</dbReference>
<proteinExistence type="predicted"/>
<keyword evidence="2" id="KW-0732">Signal</keyword>
<feature type="region of interest" description="Disordered" evidence="1">
    <location>
        <begin position="185"/>
        <end position="250"/>
    </location>
</feature>
<feature type="signal peptide" evidence="2">
    <location>
        <begin position="1"/>
        <end position="22"/>
    </location>
</feature>
<accession>A0A1U9NHR9</accession>
<dbReference type="AlphaFoldDB" id="A0A1U9NHR9"/>
<name>A0A1U9NHR9_9BACT</name>
<dbReference type="STRING" id="1936003.STSP2_00196"/>
<dbReference type="SMART" id="SM00287">
    <property type="entry name" value="SH3b"/>
    <property type="match status" value="2"/>
</dbReference>
<organism evidence="4 5">
    <name type="scientific">Anaerohalosphaera lusitana</name>
    <dbReference type="NCBI Taxonomy" id="1936003"/>
    <lineage>
        <taxon>Bacteria</taxon>
        <taxon>Pseudomonadati</taxon>
        <taxon>Planctomycetota</taxon>
        <taxon>Phycisphaerae</taxon>
        <taxon>Sedimentisphaerales</taxon>
        <taxon>Anaerohalosphaeraceae</taxon>
        <taxon>Anaerohalosphaera</taxon>
    </lineage>
</organism>
<feature type="domain" description="SH3b" evidence="3">
    <location>
        <begin position="112"/>
        <end position="180"/>
    </location>
</feature>
<keyword evidence="5" id="KW-1185">Reference proteome</keyword>
<evidence type="ECO:0000313" key="5">
    <source>
        <dbReference type="Proteomes" id="UP000189674"/>
    </source>
</evidence>
<dbReference type="KEGG" id="alus:STSP2_00196"/>
<dbReference type="InterPro" id="IPR003646">
    <property type="entry name" value="SH3-like_bac-type"/>
</dbReference>
<dbReference type="EMBL" id="CP019791">
    <property type="protein sequence ID" value="AQT67056.1"/>
    <property type="molecule type" value="Genomic_DNA"/>
</dbReference>
<sequence precursor="true">MIAGKKLAVTVLVTIIAATAIAEIETRPMFDQPPAPKAQQPEKFPYIGKVTGQNVYVRSGPGTAYYFSDKVSEPTTVTVVSSVHDIWLKILPTEDAFSWISADYVRKSPTDSDTGIVTADSVRVYAGSGFIKPQHSSSFQTKLNEGEKVNILGPVTDGYYKIEPPEGAFYYIAKRYVDFVRSLAPETEEPADEEAEPADEQPTDEEPADEAAQPADEDTDEQAEPAEEDETTEPADEEPAEGEDQAKVPTEKTYVLEVQEIARQVEQIHSKPLTEQDYSEVRTQLKEIADNPKAGRAVEYAKYLLDRIDNFELAIRAGQLVERQEQALERKRRQIRAEYQKKLQMIPQNDDFIATGTLRKSAVFTTETGQQRYLLIGDNKRIIAYAVPATPINVSTFVGKEVGLIGDLVPVQGQSIPLIKFIELKVIEPKETTGE</sequence>
<evidence type="ECO:0000256" key="1">
    <source>
        <dbReference type="SAM" id="MobiDB-lite"/>
    </source>
</evidence>